<sequence>MDTNNRKRRLDQADGPFFRCTVCPYATHDSFDFYQHTYTIHGAISNKYPWFGCPMNGCFYTVSNLNLFSDHRSHAHPEIKDGYWGITSRFNVKEVIYCPRCRCAPFTNAYLFYAHVRESHWTEYKWDFKYGCTNCAGITPTCTGTCTLNWTRRVPAQNHFTIPNLGIFLRNNNGTQAMNDIDMD</sequence>
<keyword evidence="2" id="KW-1185">Reference proteome</keyword>
<reference evidence="1" key="2">
    <citation type="submission" date="2022-06" db="UniProtKB">
        <authorList>
            <consortium name="EnsemblMetazoa"/>
        </authorList>
    </citation>
    <scope>IDENTIFICATION</scope>
    <source>
        <strain evidence="1">PS312</strain>
    </source>
</reference>
<dbReference type="AlphaFoldDB" id="A0A2A6BCN8"/>
<dbReference type="EnsemblMetazoa" id="PPA15871.1">
    <property type="protein sequence ID" value="PPA15871.1"/>
    <property type="gene ID" value="WBGene00105425"/>
</dbReference>
<protein>
    <submittedName>
        <fullName evidence="1">Uncharacterized protein</fullName>
    </submittedName>
</protein>
<gene>
    <name evidence="1" type="primary">WBGene00105425</name>
</gene>
<proteinExistence type="predicted"/>
<evidence type="ECO:0000313" key="2">
    <source>
        <dbReference type="Proteomes" id="UP000005239"/>
    </source>
</evidence>
<name>A0A2A6BCN8_PRIPA</name>
<reference evidence="2" key="1">
    <citation type="journal article" date="2008" name="Nat. Genet.">
        <title>The Pristionchus pacificus genome provides a unique perspective on nematode lifestyle and parasitism.</title>
        <authorList>
            <person name="Dieterich C."/>
            <person name="Clifton S.W."/>
            <person name="Schuster L.N."/>
            <person name="Chinwalla A."/>
            <person name="Delehaunty K."/>
            <person name="Dinkelacker I."/>
            <person name="Fulton L."/>
            <person name="Fulton R."/>
            <person name="Godfrey J."/>
            <person name="Minx P."/>
            <person name="Mitreva M."/>
            <person name="Roeseler W."/>
            <person name="Tian H."/>
            <person name="Witte H."/>
            <person name="Yang S.P."/>
            <person name="Wilson R.K."/>
            <person name="Sommer R.J."/>
        </authorList>
    </citation>
    <scope>NUCLEOTIDE SEQUENCE [LARGE SCALE GENOMIC DNA]</scope>
    <source>
        <strain evidence="2">PS312</strain>
    </source>
</reference>
<dbReference type="Proteomes" id="UP000005239">
    <property type="component" value="Unassembled WGS sequence"/>
</dbReference>
<accession>A0A2A6BCN8</accession>
<dbReference type="InterPro" id="IPR013087">
    <property type="entry name" value="Znf_C2H2_type"/>
</dbReference>
<evidence type="ECO:0000313" key="1">
    <source>
        <dbReference type="EnsemblMetazoa" id="PPA15871.1"/>
    </source>
</evidence>
<accession>A0A8R1YFQ6</accession>
<dbReference type="SMART" id="SM00355">
    <property type="entry name" value="ZnF_C2H2"/>
    <property type="match status" value="3"/>
</dbReference>
<organism evidence="1 2">
    <name type="scientific">Pristionchus pacificus</name>
    <name type="common">Parasitic nematode worm</name>
    <dbReference type="NCBI Taxonomy" id="54126"/>
    <lineage>
        <taxon>Eukaryota</taxon>
        <taxon>Metazoa</taxon>
        <taxon>Ecdysozoa</taxon>
        <taxon>Nematoda</taxon>
        <taxon>Chromadorea</taxon>
        <taxon>Rhabditida</taxon>
        <taxon>Rhabditina</taxon>
        <taxon>Diplogasteromorpha</taxon>
        <taxon>Diplogasteroidea</taxon>
        <taxon>Neodiplogasteridae</taxon>
        <taxon>Pristionchus</taxon>
    </lineage>
</organism>